<dbReference type="eggNOG" id="ENOG5032VZC">
    <property type="taxonomic scope" value="Bacteria"/>
</dbReference>
<dbReference type="AlphaFoldDB" id="A0A246F3E7"/>
<dbReference type="GO" id="GO:0035438">
    <property type="term" value="F:cyclic-di-GMP binding"/>
    <property type="evidence" value="ECO:0007669"/>
    <property type="project" value="InterPro"/>
</dbReference>
<proteinExistence type="predicted"/>
<name>A0A246F3E7_PSENT</name>
<feature type="domain" description="PilZ" evidence="1">
    <location>
        <begin position="3"/>
        <end position="107"/>
    </location>
</feature>
<dbReference type="RefSeq" id="WP_088421650.1">
    <property type="nucleotide sequence ID" value="NZ_NJBA01000014.1"/>
</dbReference>
<dbReference type="EMBL" id="NJBA01000014">
    <property type="protein sequence ID" value="OWP47542.1"/>
    <property type="molecule type" value="Genomic_DNA"/>
</dbReference>
<dbReference type="Proteomes" id="UP000198145">
    <property type="component" value="Unassembled WGS sequence"/>
</dbReference>
<reference evidence="2 3" key="1">
    <citation type="submission" date="2017-06" db="EMBL/GenBank/DDBJ databases">
        <title>Draft genome of Pseudomonas nitroreducens DF05.</title>
        <authorList>
            <person name="Iyer R."/>
        </authorList>
    </citation>
    <scope>NUCLEOTIDE SEQUENCE [LARGE SCALE GENOMIC DNA]</scope>
    <source>
        <strain evidence="2 3">DF05</strain>
    </source>
</reference>
<accession>A0A246F3E7</accession>
<evidence type="ECO:0000259" key="1">
    <source>
        <dbReference type="Pfam" id="PF07238"/>
    </source>
</evidence>
<dbReference type="STRING" id="46680.GCA_000807755_02292"/>
<organism evidence="2 3">
    <name type="scientific">Pseudomonas nitroreducens</name>
    <dbReference type="NCBI Taxonomy" id="46680"/>
    <lineage>
        <taxon>Bacteria</taxon>
        <taxon>Pseudomonadati</taxon>
        <taxon>Pseudomonadota</taxon>
        <taxon>Gammaproteobacteria</taxon>
        <taxon>Pseudomonadales</taxon>
        <taxon>Pseudomonadaceae</taxon>
        <taxon>Pseudomonas</taxon>
    </lineage>
</organism>
<dbReference type="Pfam" id="PF07238">
    <property type="entry name" value="PilZ"/>
    <property type="match status" value="1"/>
</dbReference>
<evidence type="ECO:0000313" key="3">
    <source>
        <dbReference type="Proteomes" id="UP000198145"/>
    </source>
</evidence>
<comment type="caution">
    <text evidence="2">The sequence shown here is derived from an EMBL/GenBank/DDBJ whole genome shotgun (WGS) entry which is preliminary data.</text>
</comment>
<protein>
    <submittedName>
        <fullName evidence="2">Pilus assembly protein PilZ</fullName>
    </submittedName>
</protein>
<sequence length="117" mass="12794">MSERRQHSRQQTGLTVEVFDRHTGRSLGRLADLSAEGFMLCGVDVPEADSVWECHLVPAPPLDEIGEIQLGADCLWSRAGTDGQLGWAGFHIIDIAEDQAERIEQLLILLGGARETG</sequence>
<dbReference type="InterPro" id="IPR009875">
    <property type="entry name" value="PilZ_domain"/>
</dbReference>
<gene>
    <name evidence="2" type="ORF">CEG18_27955</name>
</gene>
<dbReference type="SUPFAM" id="SSF141371">
    <property type="entry name" value="PilZ domain-like"/>
    <property type="match status" value="1"/>
</dbReference>
<evidence type="ECO:0000313" key="2">
    <source>
        <dbReference type="EMBL" id="OWP47542.1"/>
    </source>
</evidence>